<feature type="transmembrane region" description="Helical" evidence="1">
    <location>
        <begin position="53"/>
        <end position="72"/>
    </location>
</feature>
<sequence>MLKRIEDVLDLNGLIYSSSGNSISIKLGGFASKVQITHEPVVNKYMLSSSEGLLMVSTFLLLLSVILLLVSVNNIMGTVAVVLLAASCILNLFIAVITQVKLLDLKTQLREQGIYLSPRT</sequence>
<proteinExistence type="predicted"/>
<protein>
    <recommendedName>
        <fullName evidence="4">DUF2721 domain-containing protein</fullName>
    </recommendedName>
</protein>
<reference evidence="2 3" key="1">
    <citation type="journal article" date="2024" name="ISME J.">
        <title>Tailless and filamentous prophages are predominant in marine Vibrio.</title>
        <authorList>
            <person name="Steensen K."/>
            <person name="Seneca J."/>
            <person name="Bartlau N."/>
            <person name="Yu X.A."/>
            <person name="Hussain F.A."/>
            <person name="Polz M.F."/>
        </authorList>
    </citation>
    <scope>NUCLEOTIDE SEQUENCE [LARGE SCALE GENOMIC DNA]</scope>
    <source>
        <strain evidence="2 3">10N.222.51.A1</strain>
    </source>
</reference>
<evidence type="ECO:0000313" key="2">
    <source>
        <dbReference type="EMBL" id="MFA0570856.1"/>
    </source>
</evidence>
<keyword evidence="1" id="KW-0812">Transmembrane</keyword>
<organism evidence="2 3">
    <name type="scientific">Vibrio gallaecicus</name>
    <dbReference type="NCBI Taxonomy" id="552386"/>
    <lineage>
        <taxon>Bacteria</taxon>
        <taxon>Pseudomonadati</taxon>
        <taxon>Pseudomonadota</taxon>
        <taxon>Gammaproteobacteria</taxon>
        <taxon>Vibrionales</taxon>
        <taxon>Vibrionaceae</taxon>
        <taxon>Vibrio</taxon>
    </lineage>
</organism>
<comment type="caution">
    <text evidence="2">The sequence shown here is derived from an EMBL/GenBank/DDBJ whole genome shotgun (WGS) entry which is preliminary data.</text>
</comment>
<keyword evidence="1" id="KW-1133">Transmembrane helix</keyword>
<keyword evidence="1" id="KW-0472">Membrane</keyword>
<dbReference type="EMBL" id="JBFRUW010000151">
    <property type="protein sequence ID" value="MFA0570856.1"/>
    <property type="molecule type" value="Genomic_DNA"/>
</dbReference>
<gene>
    <name evidence="2" type="ORF">AB4566_21640</name>
</gene>
<name>A0ABV4NHJ2_9VIBR</name>
<accession>A0ABV4NHJ2</accession>
<dbReference type="Proteomes" id="UP001570417">
    <property type="component" value="Unassembled WGS sequence"/>
</dbReference>
<keyword evidence="3" id="KW-1185">Reference proteome</keyword>
<dbReference type="RefSeq" id="WP_372268656.1">
    <property type="nucleotide sequence ID" value="NZ_JBFRUW010000151.1"/>
</dbReference>
<feature type="transmembrane region" description="Helical" evidence="1">
    <location>
        <begin position="78"/>
        <end position="100"/>
    </location>
</feature>
<evidence type="ECO:0008006" key="4">
    <source>
        <dbReference type="Google" id="ProtNLM"/>
    </source>
</evidence>
<evidence type="ECO:0000256" key="1">
    <source>
        <dbReference type="SAM" id="Phobius"/>
    </source>
</evidence>
<evidence type="ECO:0000313" key="3">
    <source>
        <dbReference type="Proteomes" id="UP001570417"/>
    </source>
</evidence>